<comment type="similarity">
    <text evidence="2 7">Belongs to the major facilitator superfamily. Sugar transporter (TC 2.A.1.1) family.</text>
</comment>
<comment type="subcellular location">
    <subcellularLocation>
        <location evidence="1">Membrane</location>
        <topology evidence="1">Multi-pass membrane protein</topology>
    </subcellularLocation>
</comment>
<evidence type="ECO:0000256" key="3">
    <source>
        <dbReference type="ARBA" id="ARBA00022448"/>
    </source>
</evidence>
<sequence>MNRKLLTAVVVAALGGLLFGFDTAVISGAEQSIKRFFSLDGFWHGFTNAIALIGTIFGALVAGTAGDKYGRKRMLIVLAVFYGVSAIGCAFTNSWYLFLFYRFLGGLGIGASSVLGPAYISEIAPAHLRGRLVATFQFNVVFGILLSFLSNYIINRIIEVDTWRWMLGVEAVPAFIFFGLLFLIPESPRWLIRKKREAEGLAVLKATGSNAPEQEMQEIVASLDLERAGVDEPLFSNKFRFPIICAVLLATFNQLTGINAIMYYAPRIFSMTGLAEDTALLQSVAVGVTNLLFTILAMLVIDKLGRKTLLIIGSIGMILFLSLTANAFYQQSFTGYSVLIYIVGFIASFAFSQGAVIWVFLSEIFPNSVRAKGQSLGSLTHWLWAAVMTWIFPVVAELSYGGAVAFAFFALAMVLHLIFVVKFLPETKGKSLEELEKTVAH</sequence>
<dbReference type="InterPro" id="IPR005829">
    <property type="entry name" value="Sugar_transporter_CS"/>
</dbReference>
<dbReference type="InterPro" id="IPR036259">
    <property type="entry name" value="MFS_trans_sf"/>
</dbReference>
<proteinExistence type="inferred from homology"/>
<feature type="domain" description="Major facilitator superfamily (MFS) profile" evidence="9">
    <location>
        <begin position="8"/>
        <end position="428"/>
    </location>
</feature>
<dbReference type="EMBL" id="JBHUHV010000058">
    <property type="protein sequence ID" value="MFD2068889.1"/>
    <property type="molecule type" value="Genomic_DNA"/>
</dbReference>
<feature type="transmembrane region" description="Helical" evidence="8">
    <location>
        <begin position="373"/>
        <end position="392"/>
    </location>
</feature>
<feature type="transmembrane region" description="Helical" evidence="8">
    <location>
        <begin position="99"/>
        <end position="120"/>
    </location>
</feature>
<evidence type="ECO:0000313" key="11">
    <source>
        <dbReference type="Proteomes" id="UP001597369"/>
    </source>
</evidence>
<evidence type="ECO:0000256" key="4">
    <source>
        <dbReference type="ARBA" id="ARBA00022692"/>
    </source>
</evidence>
<feature type="transmembrane region" description="Helical" evidence="8">
    <location>
        <begin position="308"/>
        <end position="329"/>
    </location>
</feature>
<dbReference type="PRINTS" id="PR00171">
    <property type="entry name" value="SUGRTRNSPORT"/>
</dbReference>
<dbReference type="InterPro" id="IPR003663">
    <property type="entry name" value="Sugar/inositol_transpt"/>
</dbReference>
<dbReference type="InterPro" id="IPR020846">
    <property type="entry name" value="MFS_dom"/>
</dbReference>
<keyword evidence="4 8" id="KW-0812">Transmembrane</keyword>
<evidence type="ECO:0000256" key="7">
    <source>
        <dbReference type="RuleBase" id="RU003346"/>
    </source>
</evidence>
<comment type="caution">
    <text evidence="10">The sequence shown here is derived from an EMBL/GenBank/DDBJ whole genome shotgun (WGS) entry which is preliminary data.</text>
</comment>
<dbReference type="RefSeq" id="WP_229957743.1">
    <property type="nucleotide sequence ID" value="NZ_JAJJWI010000001.1"/>
</dbReference>
<feature type="transmembrane region" description="Helical" evidence="8">
    <location>
        <begin position="243"/>
        <end position="265"/>
    </location>
</feature>
<feature type="transmembrane region" description="Helical" evidence="8">
    <location>
        <begin position="280"/>
        <end position="301"/>
    </location>
</feature>
<name>A0ABW4X1M7_9BACT</name>
<accession>A0ABW4X1M7</accession>
<keyword evidence="3 7" id="KW-0813">Transport</keyword>
<feature type="transmembrane region" description="Helical" evidence="8">
    <location>
        <begin position="165"/>
        <end position="184"/>
    </location>
</feature>
<feature type="transmembrane region" description="Helical" evidence="8">
    <location>
        <begin position="335"/>
        <end position="361"/>
    </location>
</feature>
<dbReference type="Pfam" id="PF00083">
    <property type="entry name" value="Sugar_tr"/>
    <property type="match status" value="1"/>
</dbReference>
<organism evidence="10 11">
    <name type="scientific">Pontibacter silvestris</name>
    <dbReference type="NCBI Taxonomy" id="2305183"/>
    <lineage>
        <taxon>Bacteria</taxon>
        <taxon>Pseudomonadati</taxon>
        <taxon>Bacteroidota</taxon>
        <taxon>Cytophagia</taxon>
        <taxon>Cytophagales</taxon>
        <taxon>Hymenobacteraceae</taxon>
        <taxon>Pontibacter</taxon>
    </lineage>
</organism>
<evidence type="ECO:0000256" key="5">
    <source>
        <dbReference type="ARBA" id="ARBA00022989"/>
    </source>
</evidence>
<evidence type="ECO:0000256" key="2">
    <source>
        <dbReference type="ARBA" id="ARBA00010992"/>
    </source>
</evidence>
<evidence type="ECO:0000313" key="10">
    <source>
        <dbReference type="EMBL" id="MFD2068889.1"/>
    </source>
</evidence>
<gene>
    <name evidence="10" type="ORF">ACFSKU_18510</name>
</gene>
<feature type="transmembrane region" description="Helical" evidence="8">
    <location>
        <begin position="132"/>
        <end position="153"/>
    </location>
</feature>
<feature type="transmembrane region" description="Helical" evidence="8">
    <location>
        <begin position="74"/>
        <end position="93"/>
    </location>
</feature>
<evidence type="ECO:0000256" key="1">
    <source>
        <dbReference type="ARBA" id="ARBA00004141"/>
    </source>
</evidence>
<feature type="transmembrane region" description="Helical" evidence="8">
    <location>
        <begin position="43"/>
        <end position="62"/>
    </location>
</feature>
<keyword evidence="11" id="KW-1185">Reference proteome</keyword>
<dbReference type="PROSITE" id="PS50850">
    <property type="entry name" value="MFS"/>
    <property type="match status" value="1"/>
</dbReference>
<evidence type="ECO:0000256" key="6">
    <source>
        <dbReference type="ARBA" id="ARBA00023136"/>
    </source>
</evidence>
<dbReference type="PANTHER" id="PTHR48020">
    <property type="entry name" value="PROTON MYO-INOSITOL COTRANSPORTER"/>
    <property type="match status" value="1"/>
</dbReference>
<evidence type="ECO:0000259" key="9">
    <source>
        <dbReference type="PROSITE" id="PS50850"/>
    </source>
</evidence>
<dbReference type="PROSITE" id="PS00217">
    <property type="entry name" value="SUGAR_TRANSPORT_2"/>
    <property type="match status" value="1"/>
</dbReference>
<dbReference type="PROSITE" id="PS00216">
    <property type="entry name" value="SUGAR_TRANSPORT_1"/>
    <property type="match status" value="1"/>
</dbReference>
<dbReference type="NCBIfam" id="TIGR00879">
    <property type="entry name" value="SP"/>
    <property type="match status" value="1"/>
</dbReference>
<dbReference type="PANTHER" id="PTHR48020:SF12">
    <property type="entry name" value="PROTON MYO-INOSITOL COTRANSPORTER"/>
    <property type="match status" value="1"/>
</dbReference>
<reference evidence="11" key="1">
    <citation type="journal article" date="2019" name="Int. J. Syst. Evol. Microbiol.">
        <title>The Global Catalogue of Microorganisms (GCM) 10K type strain sequencing project: providing services to taxonomists for standard genome sequencing and annotation.</title>
        <authorList>
            <consortium name="The Broad Institute Genomics Platform"/>
            <consortium name="The Broad Institute Genome Sequencing Center for Infectious Disease"/>
            <person name="Wu L."/>
            <person name="Ma J."/>
        </authorList>
    </citation>
    <scope>NUCLEOTIDE SEQUENCE [LARGE SCALE GENOMIC DNA]</scope>
    <source>
        <strain evidence="11">JCM 16545</strain>
    </source>
</reference>
<dbReference type="InterPro" id="IPR005828">
    <property type="entry name" value="MFS_sugar_transport-like"/>
</dbReference>
<dbReference type="SUPFAM" id="SSF103473">
    <property type="entry name" value="MFS general substrate transporter"/>
    <property type="match status" value="1"/>
</dbReference>
<dbReference type="Proteomes" id="UP001597369">
    <property type="component" value="Unassembled WGS sequence"/>
</dbReference>
<evidence type="ECO:0000256" key="8">
    <source>
        <dbReference type="SAM" id="Phobius"/>
    </source>
</evidence>
<dbReference type="Gene3D" id="1.20.1250.20">
    <property type="entry name" value="MFS general substrate transporter like domains"/>
    <property type="match status" value="2"/>
</dbReference>
<feature type="transmembrane region" description="Helical" evidence="8">
    <location>
        <begin position="398"/>
        <end position="421"/>
    </location>
</feature>
<keyword evidence="5 8" id="KW-1133">Transmembrane helix</keyword>
<protein>
    <submittedName>
        <fullName evidence="10">Sugar porter family MFS transporter</fullName>
    </submittedName>
</protein>
<keyword evidence="6 8" id="KW-0472">Membrane</keyword>
<dbReference type="InterPro" id="IPR050814">
    <property type="entry name" value="Myo-inositol_Transporter"/>
</dbReference>